<dbReference type="InterPro" id="IPR005824">
    <property type="entry name" value="KOW"/>
</dbReference>
<feature type="region of interest" description="Disordered" evidence="10">
    <location>
        <begin position="1"/>
        <end position="147"/>
    </location>
</feature>
<dbReference type="PIRSF" id="PIRSF036945">
    <property type="entry name" value="Spt5"/>
    <property type="match status" value="1"/>
</dbReference>
<comment type="subunit">
    <text evidence="8">Component of the SPT4-SPT5 complex. Interacts with RNA polymerase II.</text>
</comment>
<dbReference type="GO" id="GO:0032044">
    <property type="term" value="C:DSIF complex"/>
    <property type="evidence" value="ECO:0007669"/>
    <property type="project" value="TreeGrafter"/>
</dbReference>
<dbReference type="InterPro" id="IPR039659">
    <property type="entry name" value="SPT5"/>
</dbReference>
<sequence length="1055" mass="114303">MSTSNLLNQDFDADEDDQDFDAGHLDQDAEGEPDNEAPPAGGQPDDDEEDDDEDEDDEDDEDDDDDDLPQRKRARRPPRNQFLDIEADVSDEDEEDPDEDEEDGAEAGFIADDADRPELSDLRQYPRDDHRHRELDRKHEAEQAEDMEQIAAGFKERHGRSARRRMEDSQVVPRRLLLPSVNDPSIWGVKCKPGKEREIIFSILRKQEELANTKAPLQITSAFERGNTMPGYIYVEAKKQADVMHALQGVSFVYPMTKMILVPIKEMPDLLFVMKKAEITPGTWVRFKRGKYQGDLAQVENVLASGLEVKIRMVPRLDYGNGADIDDPNGNKRKRNPFGKSGSLAGRPPQRLFSEVEARKNHAKYLSQSTQGLKKVFTYLGDEYEDGYYIKDVKLNLIQTENVNPTLEEVSKFASGGDDGTESLDLHALAQSLKKTVSTYQVGDTVEVYDGEQNGLVGKAVSVHGDIVTLDVLEGPLKGKRTEVPFKGLRKRFNPGDHVKVTGGSRFRDEVGMVLRINEDRVTLISDVGMTEITVFSKDLREASESGGMETGGKYDLHDLVQLDATTVACVTKVDRESVRIIDQHGNIRTIMPSQISSKLSNRRPGVATDRNGSEIRVGDTVKETGGETRSGVILHIFRSFAFLHNREETSNAGVFVCRTNNVATIAAKGGRITNSQSTGPDLTKMNPAMQRNGRSPDTSAMPPPRTGGRDKTIGQTVTIRQGPYKGLVGIVKDATDATARVELHTKNKIVTIEKAKLGFKDLHTGTIKSYQDFMRPGGRGDGGGYGRTPSISSDRASSWSGSRTPQSGFSGSRTPAYNLGNKTPAWLSSNDGSRTPGYFAGSKTPAYGMDGSRSSYAGNKTPTWNPSSRTPYAPDTDRNTWDAGSKTPGRPNLDSFMDSSSTSANPSNNSSYSARTPGASYNASSPDFIPPSYSSKEFSAPTPGGPISAPTPSGAMSAPTPGPISAPTPRDAYGGAWGGPETASTPAPYGAAPTPGASGSYGGGGGGGSGSRDPRGGYYQGAPTPAAGYGNPRTPGVWAGGDDDEIRYAEPVTP</sequence>
<name>A0A292PIN9_9PEZI</name>
<feature type="compositionally biased region" description="Gly residues" evidence="10">
    <location>
        <begin position="778"/>
        <end position="787"/>
    </location>
</feature>
<dbReference type="CDD" id="cd09888">
    <property type="entry name" value="NGN_Euk"/>
    <property type="match status" value="1"/>
</dbReference>
<feature type="domain" description="NusG-like N-terminal" evidence="11">
    <location>
        <begin position="183"/>
        <end position="274"/>
    </location>
</feature>
<dbReference type="CDD" id="cd06084">
    <property type="entry name" value="KOW_Spt5_4"/>
    <property type="match status" value="1"/>
</dbReference>
<feature type="compositionally biased region" description="Gly residues" evidence="10">
    <location>
        <begin position="1000"/>
        <end position="1011"/>
    </location>
</feature>
<feature type="domain" description="KOW" evidence="12">
    <location>
        <begin position="439"/>
        <end position="466"/>
    </location>
</feature>
<dbReference type="Gene3D" id="3.30.70.940">
    <property type="entry name" value="NusG, N-terminal domain"/>
    <property type="match status" value="1"/>
</dbReference>
<dbReference type="FunFam" id="2.30.30.30:FF:000029">
    <property type="entry name" value="Transcription elongation factor SPT5"/>
    <property type="match status" value="1"/>
</dbReference>
<protein>
    <recommendedName>
        <fullName evidence="3 9">Transcription elongation factor SPT5</fullName>
    </recommendedName>
</protein>
<dbReference type="Gene3D" id="2.30.30.30">
    <property type="match status" value="3"/>
</dbReference>
<evidence type="ECO:0000256" key="4">
    <source>
        <dbReference type="ARBA" id="ARBA00022664"/>
    </source>
</evidence>
<feature type="compositionally biased region" description="Acidic residues" evidence="10">
    <location>
        <begin position="85"/>
        <end position="105"/>
    </location>
</feature>
<feature type="region of interest" description="Disordered" evidence="10">
    <location>
        <begin position="851"/>
        <end position="1055"/>
    </location>
</feature>
<dbReference type="Pfam" id="PF11942">
    <property type="entry name" value="Spt5_N"/>
    <property type="match status" value="1"/>
</dbReference>
<dbReference type="InterPro" id="IPR057936">
    <property type="entry name" value="KOWx_Spt5"/>
</dbReference>
<evidence type="ECO:0000259" key="13">
    <source>
        <dbReference type="SMART" id="SM01104"/>
    </source>
</evidence>
<dbReference type="FunFam" id="3.30.70.940:FF:000005">
    <property type="entry name" value="Transcription elongation factor SPT5"/>
    <property type="match status" value="1"/>
</dbReference>
<feature type="compositionally biased region" description="Low complexity" evidence="10">
    <location>
        <begin position="984"/>
        <end position="999"/>
    </location>
</feature>
<dbReference type="Proteomes" id="UP001412239">
    <property type="component" value="Unassembled WGS sequence"/>
</dbReference>
<dbReference type="Pfam" id="PF23037">
    <property type="entry name" value="KOWx_SPT5"/>
    <property type="match status" value="1"/>
</dbReference>
<feature type="compositionally biased region" description="Basic and acidic residues" evidence="10">
    <location>
        <begin position="113"/>
        <end position="142"/>
    </location>
</feature>
<evidence type="ECO:0000256" key="2">
    <source>
        <dbReference type="ARBA" id="ARBA00006956"/>
    </source>
</evidence>
<feature type="domain" description="KOW" evidence="12">
    <location>
        <begin position="278"/>
        <end position="305"/>
    </location>
</feature>
<feature type="compositionally biased region" description="Polar residues" evidence="10">
    <location>
        <begin position="804"/>
        <end position="816"/>
    </location>
</feature>
<feature type="domain" description="KOW" evidence="12">
    <location>
        <begin position="711"/>
        <end position="738"/>
    </location>
</feature>
<dbReference type="FunFam" id="2.30.30.30:FF:000018">
    <property type="entry name" value="Transcription elongation factor SPT5"/>
    <property type="match status" value="1"/>
</dbReference>
<feature type="domain" description="Spt5 C-terminal" evidence="13">
    <location>
        <begin position="802"/>
        <end position="996"/>
    </location>
</feature>
<evidence type="ECO:0000259" key="12">
    <source>
        <dbReference type="SMART" id="SM00739"/>
    </source>
</evidence>
<feature type="compositionally biased region" description="Acidic residues" evidence="10">
    <location>
        <begin position="11"/>
        <end position="20"/>
    </location>
</feature>
<keyword evidence="4" id="KW-0507">mRNA processing</keyword>
<evidence type="ECO:0000256" key="5">
    <source>
        <dbReference type="ARBA" id="ARBA00023163"/>
    </source>
</evidence>
<dbReference type="Pfam" id="PF23284">
    <property type="entry name" value="KOW2_Spt5"/>
    <property type="match status" value="1"/>
</dbReference>
<dbReference type="InterPro" id="IPR039385">
    <property type="entry name" value="NGN_Euk"/>
</dbReference>
<dbReference type="SMART" id="SM01104">
    <property type="entry name" value="CTD"/>
    <property type="match status" value="1"/>
</dbReference>
<dbReference type="InterPro" id="IPR014722">
    <property type="entry name" value="Rib_uL2_dom2"/>
</dbReference>
<dbReference type="GO" id="GO:0006357">
    <property type="term" value="P:regulation of transcription by RNA polymerase II"/>
    <property type="evidence" value="ECO:0007669"/>
    <property type="project" value="InterPro"/>
</dbReference>
<reference evidence="14" key="1">
    <citation type="submission" date="2015-10" db="EMBL/GenBank/DDBJ databases">
        <authorList>
            <person name="Regsiter A."/>
            <person name="william w."/>
        </authorList>
    </citation>
    <scope>NUCLEOTIDE SEQUENCE</scope>
    <source>
        <strain evidence="14">Montdore</strain>
    </source>
</reference>
<dbReference type="GO" id="GO:0000785">
    <property type="term" value="C:chromatin"/>
    <property type="evidence" value="ECO:0007669"/>
    <property type="project" value="UniProtKB-ARBA"/>
</dbReference>
<gene>
    <name evidence="14" type="ORF">GSTUAT00008678001</name>
</gene>
<dbReference type="InterPro" id="IPR024945">
    <property type="entry name" value="Spt5_C_dom"/>
</dbReference>
<dbReference type="Pfam" id="PF23291">
    <property type="entry name" value="KOW4_SPT5"/>
    <property type="match status" value="1"/>
</dbReference>
<dbReference type="SMART" id="SM00738">
    <property type="entry name" value="NGN"/>
    <property type="match status" value="1"/>
</dbReference>
<comment type="similarity">
    <text evidence="2 9">Belongs to the SPT5 family.</text>
</comment>
<evidence type="ECO:0000256" key="7">
    <source>
        <dbReference type="ARBA" id="ARBA00024691"/>
    </source>
</evidence>
<feature type="compositionally biased region" description="Polar residues" evidence="10">
    <location>
        <begin position="853"/>
        <end position="871"/>
    </location>
</feature>
<feature type="region of interest" description="Disordered" evidence="10">
    <location>
        <begin position="771"/>
        <end position="819"/>
    </location>
</feature>
<dbReference type="InterPro" id="IPR041975">
    <property type="entry name" value="KOW_Spt5_2"/>
</dbReference>
<dbReference type="SUPFAM" id="SSF50104">
    <property type="entry name" value="Translation proteins SH3-like domain"/>
    <property type="match status" value="1"/>
</dbReference>
<dbReference type="Pfam" id="PF03439">
    <property type="entry name" value="Spt5-NGN"/>
    <property type="match status" value="1"/>
</dbReference>
<dbReference type="GO" id="GO:0006368">
    <property type="term" value="P:transcription elongation by RNA polymerase II"/>
    <property type="evidence" value="ECO:0007669"/>
    <property type="project" value="TreeGrafter"/>
</dbReference>
<dbReference type="CDD" id="cd06081">
    <property type="entry name" value="KOW_Spt5_1"/>
    <property type="match status" value="1"/>
</dbReference>
<feature type="compositionally biased region" description="Acidic residues" evidence="10">
    <location>
        <begin position="44"/>
        <end position="67"/>
    </location>
</feature>
<dbReference type="InterPro" id="IPR005100">
    <property type="entry name" value="NGN-domain"/>
</dbReference>
<keyword evidence="15" id="KW-1185">Reference proteome</keyword>
<feature type="domain" description="KOW" evidence="12">
    <location>
        <begin position="492"/>
        <end position="520"/>
    </location>
</feature>
<evidence type="ECO:0000256" key="9">
    <source>
        <dbReference type="PIRNR" id="PIRNR036945"/>
    </source>
</evidence>
<evidence type="ECO:0000313" key="15">
    <source>
        <dbReference type="Proteomes" id="UP001412239"/>
    </source>
</evidence>
<evidence type="ECO:0000256" key="10">
    <source>
        <dbReference type="SAM" id="MobiDB-lite"/>
    </source>
</evidence>
<dbReference type="SMART" id="SM00739">
    <property type="entry name" value="KOW"/>
    <property type="match status" value="5"/>
</dbReference>
<dbReference type="InterPro" id="IPR006645">
    <property type="entry name" value="NGN-like_dom"/>
</dbReference>
<dbReference type="InterPro" id="IPR041973">
    <property type="entry name" value="KOW_Spt5_1"/>
</dbReference>
<dbReference type="InterPro" id="IPR017071">
    <property type="entry name" value="TF_Spt5_eukaryote"/>
</dbReference>
<organism evidence="14 15">
    <name type="scientific">Tuber aestivum</name>
    <name type="common">summer truffle</name>
    <dbReference type="NCBI Taxonomy" id="59557"/>
    <lineage>
        <taxon>Eukaryota</taxon>
        <taxon>Fungi</taxon>
        <taxon>Dikarya</taxon>
        <taxon>Ascomycota</taxon>
        <taxon>Pezizomycotina</taxon>
        <taxon>Pezizomycetes</taxon>
        <taxon>Pezizales</taxon>
        <taxon>Tuberaceae</taxon>
        <taxon>Tuber</taxon>
    </lineage>
</organism>
<evidence type="ECO:0000259" key="11">
    <source>
        <dbReference type="SMART" id="SM00738"/>
    </source>
</evidence>
<feature type="region of interest" description="Disordered" evidence="10">
    <location>
        <begin position="672"/>
        <end position="713"/>
    </location>
</feature>
<evidence type="ECO:0000256" key="3">
    <source>
        <dbReference type="ARBA" id="ARBA00020181"/>
    </source>
</evidence>
<dbReference type="Pfam" id="PF23290">
    <property type="entry name" value="KOW5_SPT5"/>
    <property type="match status" value="1"/>
</dbReference>
<dbReference type="InterPro" id="IPR008991">
    <property type="entry name" value="Translation_prot_SH3-like_sf"/>
</dbReference>
<feature type="domain" description="KOW" evidence="12">
    <location>
        <begin position="615"/>
        <end position="640"/>
    </location>
</feature>
<feature type="compositionally biased region" description="Low complexity" evidence="10">
    <location>
        <begin position="900"/>
        <end position="914"/>
    </location>
</feature>
<dbReference type="InterPro" id="IPR036735">
    <property type="entry name" value="NGN_dom_sf"/>
</dbReference>
<dbReference type="GO" id="GO:0003729">
    <property type="term" value="F:mRNA binding"/>
    <property type="evidence" value="ECO:0007669"/>
    <property type="project" value="TreeGrafter"/>
</dbReference>
<dbReference type="CDD" id="cd06082">
    <property type="entry name" value="KOW_Spt5_2"/>
    <property type="match status" value="1"/>
</dbReference>
<dbReference type="PANTHER" id="PTHR11125:SF7">
    <property type="entry name" value="TRANSCRIPTION ELONGATION FACTOR SPT5"/>
    <property type="match status" value="1"/>
</dbReference>
<dbReference type="Pfam" id="PF12815">
    <property type="entry name" value="CTD"/>
    <property type="match status" value="1"/>
</dbReference>
<dbReference type="AlphaFoldDB" id="A0A292PIN9"/>
<dbReference type="InterPro" id="IPR041978">
    <property type="entry name" value="KOW_Spt5_5"/>
</dbReference>
<dbReference type="InterPro" id="IPR022581">
    <property type="entry name" value="Spt5_N"/>
</dbReference>
<dbReference type="EMBL" id="LN891231">
    <property type="protein sequence ID" value="CUS07226.1"/>
    <property type="molecule type" value="Genomic_DNA"/>
</dbReference>
<keyword evidence="5 9" id="KW-0804">Transcription</keyword>
<keyword evidence="6 9" id="KW-0539">Nucleus</keyword>
<proteinExistence type="inferred from homology"/>
<comment type="function">
    <text evidence="7 9">The SPT4-SPT5 complex mediates both activation and inhibition of transcription elongation, and plays a role in pre-mRNA processing. This complex seems to be important for the stability of the RNA polymerase II elongation machinery on the chromatin template but not for the inherent ability of this machinery to translocate down the gene.</text>
</comment>
<evidence type="ECO:0000313" key="14">
    <source>
        <dbReference type="EMBL" id="CUS07226.1"/>
    </source>
</evidence>
<evidence type="ECO:0000256" key="8">
    <source>
        <dbReference type="ARBA" id="ARBA00025870"/>
    </source>
</evidence>
<dbReference type="InterPro" id="IPR041976">
    <property type="entry name" value="KOW_Spt5_3"/>
</dbReference>
<evidence type="ECO:0000256" key="1">
    <source>
        <dbReference type="ARBA" id="ARBA00004123"/>
    </source>
</evidence>
<evidence type="ECO:0000256" key="6">
    <source>
        <dbReference type="ARBA" id="ARBA00023242"/>
    </source>
</evidence>
<dbReference type="InterPro" id="IPR041977">
    <property type="entry name" value="KOW_Spt5_4"/>
</dbReference>
<comment type="subcellular location">
    <subcellularLocation>
        <location evidence="1 9">Nucleus</location>
    </subcellularLocation>
</comment>
<dbReference type="GO" id="GO:0032784">
    <property type="term" value="P:regulation of DNA-templated transcription elongation"/>
    <property type="evidence" value="ECO:0007669"/>
    <property type="project" value="InterPro"/>
</dbReference>
<dbReference type="PANTHER" id="PTHR11125">
    <property type="entry name" value="SUPPRESSOR OF TY 5"/>
    <property type="match status" value="1"/>
</dbReference>
<dbReference type="CDD" id="cd06085">
    <property type="entry name" value="KOW_Spt5_5"/>
    <property type="match status" value="1"/>
</dbReference>
<dbReference type="CDD" id="cd06083">
    <property type="entry name" value="KOW_Spt5_3"/>
    <property type="match status" value="1"/>
</dbReference>
<dbReference type="Pfam" id="PF23042">
    <property type="entry name" value="KOW1_SPT5"/>
    <property type="match status" value="1"/>
</dbReference>
<dbReference type="GO" id="GO:0006397">
    <property type="term" value="P:mRNA processing"/>
    <property type="evidence" value="ECO:0007669"/>
    <property type="project" value="UniProtKB-KW"/>
</dbReference>
<feature type="compositionally biased region" description="Low complexity" evidence="10">
    <location>
        <begin position="791"/>
        <end position="803"/>
    </location>
</feature>
<feature type="region of interest" description="Disordered" evidence="10">
    <location>
        <begin position="322"/>
        <end position="350"/>
    </location>
</feature>
<accession>A0A292PIN9</accession>